<gene>
    <name evidence="3" type="ORF">E2I00_008382</name>
</gene>
<sequence>MRSIFHSSRLWMSLAFSLALRRSTGASSGTAPSFSTRLPRQLCPK</sequence>
<comment type="caution">
    <text evidence="3">The sequence shown here is derived from an EMBL/GenBank/DDBJ whole genome shotgun (WGS) entry which is preliminary data.</text>
</comment>
<keyword evidence="2" id="KW-0732">Signal</keyword>
<evidence type="ECO:0000256" key="1">
    <source>
        <dbReference type="SAM" id="MobiDB-lite"/>
    </source>
</evidence>
<feature type="region of interest" description="Disordered" evidence="1">
    <location>
        <begin position="24"/>
        <end position="45"/>
    </location>
</feature>
<reference evidence="3 4" key="1">
    <citation type="journal article" date="2019" name="PLoS ONE">
        <title>Genomic analyses reveal an absence of contemporary introgressive admixture between fin whales and blue whales, despite known hybrids.</title>
        <authorList>
            <person name="Westbury M.V."/>
            <person name="Petersen B."/>
            <person name="Lorenzen E.D."/>
        </authorList>
    </citation>
    <scope>NUCLEOTIDE SEQUENCE [LARGE SCALE GENOMIC DNA]</scope>
    <source>
        <strain evidence="3">FinWhale-01</strain>
    </source>
</reference>
<dbReference type="Proteomes" id="UP000437017">
    <property type="component" value="Unassembled WGS sequence"/>
</dbReference>
<dbReference type="AlphaFoldDB" id="A0A643BTH9"/>
<feature type="signal peptide" evidence="2">
    <location>
        <begin position="1"/>
        <end position="26"/>
    </location>
</feature>
<name>A0A643BTH9_BALPH</name>
<protein>
    <submittedName>
        <fullName evidence="3">Uncharacterized protein</fullName>
    </submittedName>
</protein>
<feature type="compositionally biased region" description="Polar residues" evidence="1">
    <location>
        <begin position="24"/>
        <end position="38"/>
    </location>
</feature>
<evidence type="ECO:0000256" key="2">
    <source>
        <dbReference type="SAM" id="SignalP"/>
    </source>
</evidence>
<dbReference type="EMBL" id="SGJD01004695">
    <property type="protein sequence ID" value="KAB0391242.1"/>
    <property type="molecule type" value="Genomic_DNA"/>
</dbReference>
<evidence type="ECO:0000313" key="4">
    <source>
        <dbReference type="Proteomes" id="UP000437017"/>
    </source>
</evidence>
<accession>A0A643BTH9</accession>
<organism evidence="3 4">
    <name type="scientific">Balaenoptera physalus</name>
    <name type="common">Fin whale</name>
    <name type="synonym">Balaena physalus</name>
    <dbReference type="NCBI Taxonomy" id="9770"/>
    <lineage>
        <taxon>Eukaryota</taxon>
        <taxon>Metazoa</taxon>
        <taxon>Chordata</taxon>
        <taxon>Craniata</taxon>
        <taxon>Vertebrata</taxon>
        <taxon>Euteleostomi</taxon>
        <taxon>Mammalia</taxon>
        <taxon>Eutheria</taxon>
        <taxon>Laurasiatheria</taxon>
        <taxon>Artiodactyla</taxon>
        <taxon>Whippomorpha</taxon>
        <taxon>Cetacea</taxon>
        <taxon>Mysticeti</taxon>
        <taxon>Balaenopteridae</taxon>
        <taxon>Balaenoptera</taxon>
    </lineage>
</organism>
<evidence type="ECO:0000313" key="3">
    <source>
        <dbReference type="EMBL" id="KAB0391242.1"/>
    </source>
</evidence>
<proteinExistence type="predicted"/>
<feature type="chain" id="PRO_5024931005" evidence="2">
    <location>
        <begin position="27"/>
        <end position="45"/>
    </location>
</feature>
<keyword evidence="4" id="KW-1185">Reference proteome</keyword>